<keyword evidence="3" id="KW-1185">Reference proteome</keyword>
<dbReference type="RefSeq" id="WP_209650049.1">
    <property type="nucleotide sequence ID" value="NZ_JAGGLL010000077.1"/>
</dbReference>
<keyword evidence="1" id="KW-0812">Transmembrane</keyword>
<gene>
    <name evidence="2" type="ORF">J2Z44_004319</name>
</gene>
<reference evidence="2 3" key="1">
    <citation type="submission" date="2021-03" db="EMBL/GenBank/DDBJ databases">
        <title>Genomic Encyclopedia of Type Strains, Phase IV (KMG-IV): sequencing the most valuable type-strain genomes for metagenomic binning, comparative biology and taxonomic classification.</title>
        <authorList>
            <person name="Goeker M."/>
        </authorList>
    </citation>
    <scope>NUCLEOTIDE SEQUENCE [LARGE SCALE GENOMIC DNA]</scope>
    <source>
        <strain evidence="2 3">DSM 28650</strain>
    </source>
</reference>
<keyword evidence="1" id="KW-1133">Transmembrane helix</keyword>
<proteinExistence type="predicted"/>
<evidence type="ECO:0000313" key="2">
    <source>
        <dbReference type="EMBL" id="MBP2024448.1"/>
    </source>
</evidence>
<sequence>MKKVINSIKNHDNIVLYLIIFLILFIYNIFYNYKFSNSHLAVATFNNKQPYKNSMLKFLSLSSNKQNSASFTELSLDNDNYYSYYLATAQKKHTNLIKIQSEIRNQNMTAHLPNEFKYQLIDENSLREFLHLRGSLLGEEPYFSSIMSTSKDFNLNPLLLFAIAGQEQSFVPKETKDAKKIANNPYNVFNSWQKYNTDIHDSSRIVSRTVINLSKDKPNNIDLFVWINRKYSEDKDWHYGVRSIYEQLKTYSKFF</sequence>
<evidence type="ECO:0000256" key="1">
    <source>
        <dbReference type="SAM" id="Phobius"/>
    </source>
</evidence>
<organism evidence="2 3">
    <name type="scientific">Clostridium punense</name>
    <dbReference type="NCBI Taxonomy" id="1054297"/>
    <lineage>
        <taxon>Bacteria</taxon>
        <taxon>Bacillati</taxon>
        <taxon>Bacillota</taxon>
        <taxon>Clostridia</taxon>
        <taxon>Eubacteriales</taxon>
        <taxon>Clostridiaceae</taxon>
        <taxon>Clostridium</taxon>
    </lineage>
</organism>
<protein>
    <recommendedName>
        <fullName evidence="4">Transglycosylase SLT domain-containing protein</fullName>
    </recommendedName>
</protein>
<name>A0ABS4K9I8_9CLOT</name>
<feature type="transmembrane region" description="Helical" evidence="1">
    <location>
        <begin position="12"/>
        <end position="30"/>
    </location>
</feature>
<comment type="caution">
    <text evidence="2">The sequence shown here is derived from an EMBL/GenBank/DDBJ whole genome shotgun (WGS) entry which is preliminary data.</text>
</comment>
<dbReference type="EMBL" id="JAGGLL010000077">
    <property type="protein sequence ID" value="MBP2024448.1"/>
    <property type="molecule type" value="Genomic_DNA"/>
</dbReference>
<evidence type="ECO:0008006" key="4">
    <source>
        <dbReference type="Google" id="ProtNLM"/>
    </source>
</evidence>
<evidence type="ECO:0000313" key="3">
    <source>
        <dbReference type="Proteomes" id="UP001519308"/>
    </source>
</evidence>
<keyword evidence="1" id="KW-0472">Membrane</keyword>
<dbReference type="Proteomes" id="UP001519308">
    <property type="component" value="Unassembled WGS sequence"/>
</dbReference>
<accession>A0ABS4K9I8</accession>